<reference evidence="5" key="1">
    <citation type="submission" date="2022-03" db="EMBL/GenBank/DDBJ databases">
        <authorList>
            <person name="Lindestad O."/>
        </authorList>
    </citation>
    <scope>NUCLEOTIDE SEQUENCE</scope>
</reference>
<evidence type="ECO:0000259" key="4">
    <source>
        <dbReference type="Pfam" id="PF04500"/>
    </source>
</evidence>
<keyword evidence="6" id="KW-1185">Reference proteome</keyword>
<dbReference type="AlphaFoldDB" id="A0A8S4QYA6"/>
<accession>A0A8S4QYA6</accession>
<sequence>MGVKTRWFCGSHHSKGCKAVILTVEDQIPSSEEAKRASDQGLPLQRVPYYGTKVDLKKKINLLTFICTQDIRRIEAAITFATTRRGARILIVHGYKFHKHRLSGFKVRWYCGTHHNRGCKAAISTIGNEIIKYNNNHNHEATWNFG</sequence>
<evidence type="ECO:0000256" key="1">
    <source>
        <dbReference type="ARBA" id="ARBA00022723"/>
    </source>
</evidence>
<organism evidence="5 6">
    <name type="scientific">Pararge aegeria aegeria</name>
    <dbReference type="NCBI Taxonomy" id="348720"/>
    <lineage>
        <taxon>Eukaryota</taxon>
        <taxon>Metazoa</taxon>
        <taxon>Ecdysozoa</taxon>
        <taxon>Arthropoda</taxon>
        <taxon>Hexapoda</taxon>
        <taxon>Insecta</taxon>
        <taxon>Pterygota</taxon>
        <taxon>Neoptera</taxon>
        <taxon>Endopterygota</taxon>
        <taxon>Lepidoptera</taxon>
        <taxon>Glossata</taxon>
        <taxon>Ditrysia</taxon>
        <taxon>Papilionoidea</taxon>
        <taxon>Nymphalidae</taxon>
        <taxon>Satyrinae</taxon>
        <taxon>Satyrini</taxon>
        <taxon>Parargina</taxon>
        <taxon>Pararge</taxon>
    </lineage>
</organism>
<dbReference type="Gene3D" id="2.20.25.240">
    <property type="match status" value="1"/>
</dbReference>
<keyword evidence="1" id="KW-0479">Metal-binding</keyword>
<dbReference type="InterPro" id="IPR007588">
    <property type="entry name" value="Znf_FLYWCH"/>
</dbReference>
<dbReference type="Pfam" id="PF04500">
    <property type="entry name" value="FLYWCH"/>
    <property type="match status" value="1"/>
</dbReference>
<name>A0A8S4QYA6_9NEOP</name>
<evidence type="ECO:0000313" key="6">
    <source>
        <dbReference type="Proteomes" id="UP000838756"/>
    </source>
</evidence>
<evidence type="ECO:0000256" key="2">
    <source>
        <dbReference type="ARBA" id="ARBA00022771"/>
    </source>
</evidence>
<feature type="domain" description="FLYWCH-type" evidence="4">
    <location>
        <begin position="80"/>
        <end position="139"/>
    </location>
</feature>
<comment type="caution">
    <text evidence="5">The sequence shown here is derived from an EMBL/GenBank/DDBJ whole genome shotgun (WGS) entry which is preliminary data.</text>
</comment>
<keyword evidence="2" id="KW-0863">Zinc-finger</keyword>
<gene>
    <name evidence="5" type="primary">jg26712</name>
    <name evidence="5" type="ORF">PAEG_LOCUS7634</name>
</gene>
<protein>
    <submittedName>
        <fullName evidence="5">Jg26712 protein</fullName>
    </submittedName>
</protein>
<evidence type="ECO:0000313" key="5">
    <source>
        <dbReference type="EMBL" id="CAH2227100.1"/>
    </source>
</evidence>
<keyword evidence="3" id="KW-0862">Zinc</keyword>
<dbReference type="GO" id="GO:0008270">
    <property type="term" value="F:zinc ion binding"/>
    <property type="evidence" value="ECO:0007669"/>
    <property type="project" value="UniProtKB-KW"/>
</dbReference>
<evidence type="ECO:0000256" key="3">
    <source>
        <dbReference type="ARBA" id="ARBA00022833"/>
    </source>
</evidence>
<dbReference type="Proteomes" id="UP000838756">
    <property type="component" value="Unassembled WGS sequence"/>
</dbReference>
<proteinExistence type="predicted"/>
<dbReference type="EMBL" id="CAKXAJ010022432">
    <property type="protein sequence ID" value="CAH2227100.1"/>
    <property type="molecule type" value="Genomic_DNA"/>
</dbReference>
<dbReference type="OrthoDB" id="7761241at2759"/>